<dbReference type="EMBL" id="CP002048">
    <property type="protein sequence ID" value="ADI02029.1"/>
    <property type="molecule type" value="Genomic_DNA"/>
</dbReference>
<sequence>MSSSVKTGRRRRFPLALLMAIFMVATLIMVVDSVPVQAAPTTGYYGTYYNLPRNHPDMEQNDHNGPYQGLVESTLPLRLTALGSTCIHQFDWYDDQYKVFSRVDTKIDGSPGSATKASKWWPIPNQLPGDPQYFAVHWEAMLNAPATGTYNFQMGSDDDSWLFIDGNLVLELGNIHPIQYTNGSVYLTKGPHRIDIFFAERHTVESGFVFKFTSPNAPVPIPDVTPPVTTITLNGTAGNNSWYVSDVQVTLSAQDLPGPENVVSGVDRTEYSFDGVNWSTYGGPFTVANEGSTTVYYRSIDKAGNVEATREVAIQIDKTPPSVSADVPGGSYSSPRTVTLTASDDVSGVEGIYYTLDNTTPTTSSPKYTGPIDIPASSVLKFMAVDNAGNQSPVSTETYVIMTGKWYIYASKQKDTGNDWTCNQNFTGVTQLSSDTAQTVITLSDTNADGKKDRAEVTVKNAFPGYYNSIVLDVQNIGTTPISMGQVKISGNDSLTIRLLESSSSTIQPKYRKAIGIDFRVNDGTPPGDYSFTVSL</sequence>
<keyword evidence="3" id="KW-1185">Reference proteome</keyword>
<organism evidence="2 3">
    <name type="scientific">Syntrophothermus lipocalidus (strain DSM 12680 / TGB-C1)</name>
    <dbReference type="NCBI Taxonomy" id="643648"/>
    <lineage>
        <taxon>Bacteria</taxon>
        <taxon>Bacillati</taxon>
        <taxon>Bacillota</taxon>
        <taxon>Clostridia</taxon>
        <taxon>Eubacteriales</taxon>
        <taxon>Syntrophomonadaceae</taxon>
        <taxon>Syntrophothermus</taxon>
    </lineage>
</organism>
<dbReference type="STRING" id="643648.Slip_1257"/>
<feature type="domain" description="PA14" evidence="1">
    <location>
        <begin position="90"/>
        <end position="228"/>
    </location>
</feature>
<reference evidence="3" key="1">
    <citation type="journal article" date="2010" name="Stand. Genomic Sci.">
        <title>Complete genome sequence of Syntrophothermus lipocalidus type strain (TGB-C1T).</title>
        <authorList>
            <consortium name="US DOE Joint Genome Institute (JGI-PGF)"/>
            <person name="Djao O."/>
            <person name="Zhang X."/>
            <person name="Lucas S."/>
            <person name="Lapidus A."/>
            <person name="Glavina Del Rio T."/>
            <person name="Nolan M."/>
            <person name="Tice H."/>
            <person name="Cheng J."/>
            <person name="Han C."/>
            <person name="Tapia R."/>
            <person name="Goodwin L."/>
            <person name="Pitluck S."/>
            <person name="Liolios K."/>
            <person name="Ivanova N."/>
            <person name="Mavromatis K."/>
            <person name="Mikhailova N."/>
            <person name="Ovchinnikova G."/>
            <person name="Pati A."/>
            <person name="Brambilla E."/>
            <person name="Chen A."/>
            <person name="Palaniappan K."/>
            <person name="Land M."/>
            <person name="Hauser L."/>
            <person name="Chang Y."/>
            <person name="Jeffries C."/>
            <person name="Rohde M."/>
            <person name="Sikorski J."/>
            <person name="Spring S."/>
            <person name="Goker M."/>
            <person name="Detter J."/>
            <person name="Woyke T."/>
            <person name="Bristow J."/>
            <person name="Eisen J."/>
            <person name="Markowitz V."/>
            <person name="Hugenholtz P."/>
            <person name="Kyrpides N."/>
            <person name="Klenk H."/>
        </authorList>
    </citation>
    <scope>NUCLEOTIDE SEQUENCE [LARGE SCALE GENOMIC DNA]</scope>
    <source>
        <strain evidence="3">DSM 12680 / TGB-C1</strain>
    </source>
</reference>
<evidence type="ECO:0000313" key="3">
    <source>
        <dbReference type="Proteomes" id="UP000000378"/>
    </source>
</evidence>
<dbReference type="Pfam" id="PF07691">
    <property type="entry name" value="PA14"/>
    <property type="match status" value="1"/>
</dbReference>
<dbReference type="PROSITE" id="PS51820">
    <property type="entry name" value="PA14"/>
    <property type="match status" value="1"/>
</dbReference>
<dbReference type="HOGENOM" id="CLU_507986_0_0_9"/>
<dbReference type="InterPro" id="IPR058094">
    <property type="entry name" value="Ig-like_OmpL47-like"/>
</dbReference>
<reference evidence="2 3" key="2">
    <citation type="journal article" date="2010" name="Stand. Genomic Sci.">
        <title>Complete genome sequence of Syntrophothermus lipocalidus type strain (TGB-C1).</title>
        <authorList>
            <person name="Djao O.D."/>
            <person name="Zhang X."/>
            <person name="Lucas S."/>
            <person name="Lapidus A."/>
            <person name="Del Rio T.G."/>
            <person name="Nolan M."/>
            <person name="Tice H."/>
            <person name="Cheng J.F."/>
            <person name="Han C."/>
            <person name="Tapia R."/>
            <person name="Goodwin L."/>
            <person name="Pitluck S."/>
            <person name="Liolios K."/>
            <person name="Ivanova N."/>
            <person name="Mavromatis K."/>
            <person name="Mikhailova N."/>
            <person name="Ovchinnikova G."/>
            <person name="Pati A."/>
            <person name="Brambilla E."/>
            <person name="Chen A."/>
            <person name="Palaniappan K."/>
            <person name="Land M."/>
            <person name="Hauser L."/>
            <person name="Chang Y.J."/>
            <person name="Jeffries C.D."/>
            <person name="Rohde M."/>
            <person name="Sikorski J."/>
            <person name="Spring S."/>
            <person name="Goker M."/>
            <person name="Detter J.C."/>
            <person name="Woyke T."/>
            <person name="Bristow J."/>
            <person name="Eisen J.A."/>
            <person name="Markowitz V."/>
            <person name="Hugenholtz P."/>
            <person name="Kyrpides N.C."/>
            <person name="Klenk H.P."/>
        </authorList>
    </citation>
    <scope>NUCLEOTIDE SEQUENCE [LARGE SCALE GENOMIC DNA]</scope>
    <source>
        <strain evidence="3">DSM 12680 / TGB-C1</strain>
    </source>
</reference>
<dbReference type="InterPro" id="IPR011658">
    <property type="entry name" value="PA14_dom"/>
</dbReference>
<dbReference type="Proteomes" id="UP000000378">
    <property type="component" value="Chromosome"/>
</dbReference>
<dbReference type="RefSeq" id="WP_013175431.1">
    <property type="nucleotide sequence ID" value="NC_014220.1"/>
</dbReference>
<dbReference type="KEGG" id="slp:Slip_1257"/>
<dbReference type="Pfam" id="PF13290">
    <property type="entry name" value="CHB_HEX_C_1"/>
    <property type="match status" value="1"/>
</dbReference>
<dbReference type="Gene3D" id="3.30.1920.20">
    <property type="match status" value="1"/>
</dbReference>
<dbReference type="eggNOG" id="COG1470">
    <property type="taxonomic scope" value="Bacteria"/>
</dbReference>
<dbReference type="SUPFAM" id="SSF56988">
    <property type="entry name" value="Anthrax protective antigen"/>
    <property type="match status" value="1"/>
</dbReference>
<evidence type="ECO:0000313" key="2">
    <source>
        <dbReference type="EMBL" id="ADI02029.1"/>
    </source>
</evidence>
<dbReference type="AlphaFoldDB" id="D7CMU4"/>
<dbReference type="InterPro" id="IPR059177">
    <property type="entry name" value="GH29D-like_dom"/>
</dbReference>
<dbReference type="OrthoDB" id="9802197at2"/>
<protein>
    <submittedName>
        <fullName evidence="2">PA14 domain protein</fullName>
    </submittedName>
</protein>
<dbReference type="NCBIfam" id="NF047446">
    <property type="entry name" value="barrel_OmpL47"/>
    <property type="match status" value="2"/>
</dbReference>
<accession>D7CMU4</accession>
<dbReference type="InterPro" id="IPR037524">
    <property type="entry name" value="PA14/GLEYA"/>
</dbReference>
<name>D7CMU4_SYNLT</name>
<gene>
    <name evidence="2" type="ordered locus">Slip_1257</name>
</gene>
<dbReference type="Gene3D" id="3.90.182.10">
    <property type="entry name" value="Toxin - Anthrax Protective Antigen,domain 1"/>
    <property type="match status" value="1"/>
</dbReference>
<dbReference type="SMART" id="SM00758">
    <property type="entry name" value="PA14"/>
    <property type="match status" value="1"/>
</dbReference>
<proteinExistence type="predicted"/>
<evidence type="ECO:0000259" key="1">
    <source>
        <dbReference type="PROSITE" id="PS51820"/>
    </source>
</evidence>